<dbReference type="PANTHER" id="PTHR11010:SF117">
    <property type="entry name" value="SERINE PROTEASE 16"/>
    <property type="match status" value="1"/>
</dbReference>
<keyword evidence="5" id="KW-0325">Glycoprotein</keyword>
<dbReference type="GO" id="GO:0070008">
    <property type="term" value="F:serine-type exopeptidase activity"/>
    <property type="evidence" value="ECO:0007669"/>
    <property type="project" value="InterPro"/>
</dbReference>
<dbReference type="SUPFAM" id="SSF53474">
    <property type="entry name" value="alpha/beta-Hydrolases"/>
    <property type="match status" value="1"/>
</dbReference>
<accession>A0A7J6KX07</accession>
<keyword evidence="4" id="KW-0378">Hydrolase</keyword>
<evidence type="ECO:0000256" key="4">
    <source>
        <dbReference type="ARBA" id="ARBA00022801"/>
    </source>
</evidence>
<dbReference type="Gene3D" id="3.40.50.1820">
    <property type="entry name" value="alpha/beta hydrolase"/>
    <property type="match status" value="2"/>
</dbReference>
<dbReference type="GO" id="GO:0006508">
    <property type="term" value="P:proteolysis"/>
    <property type="evidence" value="ECO:0007669"/>
    <property type="project" value="UniProtKB-KW"/>
</dbReference>
<dbReference type="GO" id="GO:0008239">
    <property type="term" value="F:dipeptidyl-peptidase activity"/>
    <property type="evidence" value="ECO:0007669"/>
    <property type="project" value="TreeGrafter"/>
</dbReference>
<dbReference type="Pfam" id="PF05577">
    <property type="entry name" value="Peptidase_S28"/>
    <property type="match status" value="1"/>
</dbReference>
<dbReference type="EMBL" id="JAAPAO010001067">
    <property type="protein sequence ID" value="KAF4651414.1"/>
    <property type="molecule type" value="Genomic_DNA"/>
</dbReference>
<evidence type="ECO:0000313" key="6">
    <source>
        <dbReference type="EMBL" id="KAF4651414.1"/>
    </source>
</evidence>
<comment type="caution">
    <text evidence="6">The sequence shown here is derived from an EMBL/GenBank/DDBJ whole genome shotgun (WGS) entry which is preliminary data.</text>
</comment>
<gene>
    <name evidence="6" type="primary">PRSS16_2</name>
    <name evidence="6" type="ORF">FOL47_000411</name>
</gene>
<keyword evidence="7" id="KW-1185">Reference proteome</keyword>
<dbReference type="InterPro" id="IPR008758">
    <property type="entry name" value="Peptidase_S28"/>
</dbReference>
<evidence type="ECO:0000256" key="1">
    <source>
        <dbReference type="ARBA" id="ARBA00011079"/>
    </source>
</evidence>
<dbReference type="OrthoDB" id="1735038at2759"/>
<name>A0A7J6KX07_PERCH</name>
<dbReference type="AlphaFoldDB" id="A0A7J6KX07"/>
<dbReference type="PANTHER" id="PTHR11010">
    <property type="entry name" value="PROTEASE S28 PRO-X CARBOXYPEPTIDASE-RELATED"/>
    <property type="match status" value="1"/>
</dbReference>
<dbReference type="InterPro" id="IPR029058">
    <property type="entry name" value="AB_hydrolase_fold"/>
</dbReference>
<keyword evidence="3" id="KW-0732">Signal</keyword>
<keyword evidence="2 6" id="KW-0645">Protease</keyword>
<evidence type="ECO:0000256" key="3">
    <source>
        <dbReference type="ARBA" id="ARBA00022729"/>
    </source>
</evidence>
<reference evidence="6 7" key="1">
    <citation type="submission" date="2020-04" db="EMBL/GenBank/DDBJ databases">
        <title>Perkinsus chesapeaki whole genome sequence.</title>
        <authorList>
            <person name="Bogema D.R."/>
        </authorList>
    </citation>
    <scope>NUCLEOTIDE SEQUENCE [LARGE SCALE GENOMIC DNA]</scope>
    <source>
        <strain evidence="6">ATCC PRA-425</strain>
    </source>
</reference>
<organism evidence="6 7">
    <name type="scientific">Perkinsus chesapeaki</name>
    <name type="common">Clam parasite</name>
    <name type="synonym">Perkinsus andrewsi</name>
    <dbReference type="NCBI Taxonomy" id="330153"/>
    <lineage>
        <taxon>Eukaryota</taxon>
        <taxon>Sar</taxon>
        <taxon>Alveolata</taxon>
        <taxon>Perkinsozoa</taxon>
        <taxon>Perkinsea</taxon>
        <taxon>Perkinsida</taxon>
        <taxon>Perkinsidae</taxon>
        <taxon>Perkinsus</taxon>
    </lineage>
</organism>
<protein>
    <submittedName>
        <fullName evidence="6">Thymus-specific serine protease</fullName>
    </submittedName>
</protein>
<sequence length="379" mass="42380">MRNDDFYIAEREAAEPVLLLEYNGIRLTRPTNYIVRAAKDLGASIVIVDQRYTGTSLPTKEFSVGTLKKLLTVPQSVQDVALTVAALARKYYPLTFDGAILSSAPLKFQLEDPEYTKVLGKDFSNRGLGGSTQCLSALKEAHSAIGEKLASPEGRRQLEKTFNIHEGDLEAREVQTAFTLHGRSTGLVVQNNDPLCKGEYCNVEKVCKKLTEGPTPLDMLATIYKARHRGDLAAGVKEYLARLKDEKIPSADRMREFRICSSRGLISTCNSATCSFFTRSENSWFDYGTWLCREGFGISKEDILQGVEELRKYVGDFRNTTNILSINGDADPWYPSSIFREGEGPEVQMVGNASHCYWCSVDDGTVLERIRNVIQKWLE</sequence>
<comment type="similarity">
    <text evidence="1">Belongs to the peptidase S28 family.</text>
</comment>
<evidence type="ECO:0000256" key="5">
    <source>
        <dbReference type="ARBA" id="ARBA00023180"/>
    </source>
</evidence>
<dbReference type="Proteomes" id="UP000591131">
    <property type="component" value="Unassembled WGS sequence"/>
</dbReference>
<evidence type="ECO:0000313" key="7">
    <source>
        <dbReference type="Proteomes" id="UP000591131"/>
    </source>
</evidence>
<proteinExistence type="inferred from homology"/>
<evidence type="ECO:0000256" key="2">
    <source>
        <dbReference type="ARBA" id="ARBA00022670"/>
    </source>
</evidence>